<dbReference type="PANTHER" id="PTHR36617">
    <property type="entry name" value="PROTEIN, PUTATIVE-RELATED"/>
    <property type="match status" value="1"/>
</dbReference>
<reference evidence="1" key="1">
    <citation type="journal article" date="2019" name="Sci. Rep.">
        <title>Draft genome of Tanacetum cinerariifolium, the natural source of mosquito coil.</title>
        <authorList>
            <person name="Yamashiro T."/>
            <person name="Shiraishi A."/>
            <person name="Satake H."/>
            <person name="Nakayama K."/>
        </authorList>
    </citation>
    <scope>NUCLEOTIDE SEQUENCE</scope>
</reference>
<gene>
    <name evidence="1" type="ORF">Tci_015634</name>
</gene>
<accession>A0A6L2K2T7</accession>
<dbReference type="AlphaFoldDB" id="A0A6L2K2T7"/>
<sequence>MVIKSLHVEYGHLVKVPKSHRSSVWIDIVRDVHLLKEKGIDLLNYCKKKVGNGETSIFWDDVWMGDTPLKIQYPRVYALELEKTISVAEKIAQNSVNDSSRRAARGAVESVQLSELESRFEAFNLVHMQDRWIWSMTGTRDFSVASVRSMLNDHRLPVIQTR</sequence>
<protein>
    <recommendedName>
        <fullName evidence="2">RNA-directed DNA polymerase, eukaryota, reverse transcriptase zinc-binding domain protein</fullName>
    </recommendedName>
</protein>
<proteinExistence type="predicted"/>
<comment type="caution">
    <text evidence="1">The sequence shown here is derived from an EMBL/GenBank/DDBJ whole genome shotgun (WGS) entry which is preliminary data.</text>
</comment>
<organism evidence="1">
    <name type="scientific">Tanacetum cinerariifolium</name>
    <name type="common">Dalmatian daisy</name>
    <name type="synonym">Chrysanthemum cinerariifolium</name>
    <dbReference type="NCBI Taxonomy" id="118510"/>
    <lineage>
        <taxon>Eukaryota</taxon>
        <taxon>Viridiplantae</taxon>
        <taxon>Streptophyta</taxon>
        <taxon>Embryophyta</taxon>
        <taxon>Tracheophyta</taxon>
        <taxon>Spermatophyta</taxon>
        <taxon>Magnoliopsida</taxon>
        <taxon>eudicotyledons</taxon>
        <taxon>Gunneridae</taxon>
        <taxon>Pentapetalae</taxon>
        <taxon>asterids</taxon>
        <taxon>campanulids</taxon>
        <taxon>Asterales</taxon>
        <taxon>Asteraceae</taxon>
        <taxon>Asteroideae</taxon>
        <taxon>Anthemideae</taxon>
        <taxon>Anthemidinae</taxon>
        <taxon>Tanacetum</taxon>
    </lineage>
</organism>
<dbReference type="PANTHER" id="PTHR36617:SF5">
    <property type="entry name" value="OS05G0421675 PROTEIN"/>
    <property type="match status" value="1"/>
</dbReference>
<evidence type="ECO:0008006" key="2">
    <source>
        <dbReference type="Google" id="ProtNLM"/>
    </source>
</evidence>
<name>A0A6L2K2T7_TANCI</name>
<dbReference type="EMBL" id="BKCJ010001739">
    <property type="protein sequence ID" value="GEU43656.1"/>
    <property type="molecule type" value="Genomic_DNA"/>
</dbReference>
<evidence type="ECO:0000313" key="1">
    <source>
        <dbReference type="EMBL" id="GEU43656.1"/>
    </source>
</evidence>